<keyword evidence="2 5" id="KW-0812">Transmembrane</keyword>
<dbReference type="EMBL" id="JACVVK020000113">
    <property type="protein sequence ID" value="KAK7491559.1"/>
    <property type="molecule type" value="Genomic_DNA"/>
</dbReference>
<evidence type="ECO:0000313" key="7">
    <source>
        <dbReference type="Proteomes" id="UP001519460"/>
    </source>
</evidence>
<dbReference type="SUPFAM" id="SSF103473">
    <property type="entry name" value="MFS general substrate transporter"/>
    <property type="match status" value="1"/>
</dbReference>
<feature type="transmembrane region" description="Helical" evidence="5">
    <location>
        <begin position="390"/>
        <end position="411"/>
    </location>
</feature>
<feature type="transmembrane region" description="Helical" evidence="5">
    <location>
        <begin position="47"/>
        <end position="67"/>
    </location>
</feature>
<evidence type="ECO:0008006" key="8">
    <source>
        <dbReference type="Google" id="ProtNLM"/>
    </source>
</evidence>
<dbReference type="PANTHER" id="PTHR24064">
    <property type="entry name" value="SOLUTE CARRIER FAMILY 22 MEMBER"/>
    <property type="match status" value="1"/>
</dbReference>
<dbReference type="GO" id="GO:0016020">
    <property type="term" value="C:membrane"/>
    <property type="evidence" value="ECO:0007669"/>
    <property type="project" value="UniProtKB-SubCell"/>
</dbReference>
<keyword evidence="3 5" id="KW-1133">Transmembrane helix</keyword>
<feature type="transmembrane region" description="Helical" evidence="5">
    <location>
        <begin position="447"/>
        <end position="469"/>
    </location>
</feature>
<feature type="transmembrane region" description="Helical" evidence="5">
    <location>
        <begin position="220"/>
        <end position="240"/>
    </location>
</feature>
<dbReference type="Proteomes" id="UP001519460">
    <property type="component" value="Unassembled WGS sequence"/>
</dbReference>
<dbReference type="Gene3D" id="1.20.1250.20">
    <property type="entry name" value="MFS general substrate transporter like domains"/>
    <property type="match status" value="1"/>
</dbReference>
<name>A0ABD0KXA8_9CAEN</name>
<keyword evidence="4 5" id="KW-0472">Membrane</keyword>
<evidence type="ECO:0000256" key="5">
    <source>
        <dbReference type="SAM" id="Phobius"/>
    </source>
</evidence>
<feature type="transmembrane region" description="Helical" evidence="5">
    <location>
        <begin position="420"/>
        <end position="441"/>
    </location>
</feature>
<evidence type="ECO:0000256" key="1">
    <source>
        <dbReference type="ARBA" id="ARBA00004141"/>
    </source>
</evidence>
<feature type="transmembrane region" description="Helical" evidence="5">
    <location>
        <begin position="513"/>
        <end position="534"/>
    </location>
</feature>
<feature type="transmembrane region" description="Helical" evidence="5">
    <location>
        <begin position="364"/>
        <end position="384"/>
    </location>
</feature>
<comment type="caution">
    <text evidence="6">The sequence shown here is derived from an EMBL/GenBank/DDBJ whole genome shotgun (WGS) entry which is preliminary data.</text>
</comment>
<evidence type="ECO:0000256" key="4">
    <source>
        <dbReference type="ARBA" id="ARBA00023136"/>
    </source>
</evidence>
<gene>
    <name evidence="6" type="ORF">BaRGS_00017198</name>
</gene>
<dbReference type="Pfam" id="PF00083">
    <property type="entry name" value="Sugar_tr"/>
    <property type="match status" value="2"/>
</dbReference>
<accession>A0ABD0KXA8</accession>
<evidence type="ECO:0000256" key="3">
    <source>
        <dbReference type="ARBA" id="ARBA00022989"/>
    </source>
</evidence>
<keyword evidence="7" id="KW-1185">Reference proteome</keyword>
<dbReference type="InterPro" id="IPR036259">
    <property type="entry name" value="MFS_trans_sf"/>
</dbReference>
<organism evidence="6 7">
    <name type="scientific">Batillaria attramentaria</name>
    <dbReference type="NCBI Taxonomy" id="370345"/>
    <lineage>
        <taxon>Eukaryota</taxon>
        <taxon>Metazoa</taxon>
        <taxon>Spiralia</taxon>
        <taxon>Lophotrochozoa</taxon>
        <taxon>Mollusca</taxon>
        <taxon>Gastropoda</taxon>
        <taxon>Caenogastropoda</taxon>
        <taxon>Sorbeoconcha</taxon>
        <taxon>Cerithioidea</taxon>
        <taxon>Batillariidae</taxon>
        <taxon>Batillaria</taxon>
    </lineage>
</organism>
<proteinExistence type="predicted"/>
<feature type="transmembrane region" description="Helical" evidence="5">
    <location>
        <begin position="255"/>
        <end position="275"/>
    </location>
</feature>
<feature type="transmembrane region" description="Helical" evidence="5">
    <location>
        <begin position="195"/>
        <end position="213"/>
    </location>
</feature>
<evidence type="ECO:0000313" key="6">
    <source>
        <dbReference type="EMBL" id="KAK7491559.1"/>
    </source>
</evidence>
<evidence type="ECO:0000256" key="2">
    <source>
        <dbReference type="ARBA" id="ARBA00022692"/>
    </source>
</evidence>
<dbReference type="InterPro" id="IPR005828">
    <property type="entry name" value="MFS_sugar_transport-like"/>
</dbReference>
<sequence>MSKKEDVAMTSVNGIPGDTCVENKRKVLKFDEVLKEVGEFGLYQKRLLFLVCLTGGCVIMQNLSPVITMKSPKHRCKIPGYANDTYEIQSPAHEFLVNMTIPVSSDGSYEQCDMYDVTYLDGDLLLSNTSKSKTVGCAEWVYDRSAFTETLVSELDLVCEKKIYRSHSSMMIFAGKFVGAFLNSVGGDYFGRRRVYTFMMLAMVASAVGLVFVSSLPALMALRFFAGGTTTGSYLCTYVIGMELMGLSQRRWTSLAYKISEISLALLAVLFAYLLRDWHHFQASLAAPFIPESPRWLMSKGRMAEAQKVMDDVARVNGVAMAPRLEADSSEVILTKQQSEQDKKAVVSPVQLFRIPRLLVRYTLLYFSWIFIIMCMYGLMLNVSNMSGDIFLNFALMSAVDILAVVIYVLLIERVGRRPLLVGVTALGGLACLATILPTIFGGSSWVLRGLSIAGRMCITAALTTIYVMSPELFPTVLRSFGLGSCSMLARIGGLASPYVADLNTYVSGVWGPALPQVVFGIAGVTTAGMVLVLPETRGRHLPETVRDAEMFGRVYVDKVLETNVPKPEKA</sequence>
<feature type="transmembrane region" description="Helical" evidence="5">
    <location>
        <begin position="481"/>
        <end position="501"/>
    </location>
</feature>
<protein>
    <recommendedName>
        <fullName evidence="8">Organic cation transporter protein</fullName>
    </recommendedName>
</protein>
<comment type="subcellular location">
    <subcellularLocation>
        <location evidence="1">Membrane</location>
        <topology evidence="1">Multi-pass membrane protein</topology>
    </subcellularLocation>
</comment>
<reference evidence="6 7" key="1">
    <citation type="journal article" date="2023" name="Sci. Data">
        <title>Genome assembly of the Korean intertidal mud-creeper Batillaria attramentaria.</title>
        <authorList>
            <person name="Patra A.K."/>
            <person name="Ho P.T."/>
            <person name="Jun S."/>
            <person name="Lee S.J."/>
            <person name="Kim Y."/>
            <person name="Won Y.J."/>
        </authorList>
    </citation>
    <scope>NUCLEOTIDE SEQUENCE [LARGE SCALE GENOMIC DNA]</scope>
    <source>
        <strain evidence="6">Wonlab-2016</strain>
    </source>
</reference>
<dbReference type="AlphaFoldDB" id="A0ABD0KXA8"/>